<dbReference type="Proteomes" id="UP000326354">
    <property type="component" value="Chromosome"/>
</dbReference>
<dbReference type="EMBL" id="AP019860">
    <property type="protein sequence ID" value="BBM87253.1"/>
    <property type="molecule type" value="Genomic_DNA"/>
</dbReference>
<feature type="transmembrane region" description="Helical" evidence="1">
    <location>
        <begin position="69"/>
        <end position="89"/>
    </location>
</feature>
<organism evidence="2 3">
    <name type="scientific">Uabimicrobium amorphum</name>
    <dbReference type="NCBI Taxonomy" id="2596890"/>
    <lineage>
        <taxon>Bacteria</taxon>
        <taxon>Pseudomonadati</taxon>
        <taxon>Planctomycetota</taxon>
        <taxon>Candidatus Uabimicrobiia</taxon>
        <taxon>Candidatus Uabimicrobiales</taxon>
        <taxon>Candidatus Uabimicrobiaceae</taxon>
        <taxon>Candidatus Uabimicrobium</taxon>
    </lineage>
</organism>
<gene>
    <name evidence="2" type="ORF">UABAM_05656</name>
</gene>
<keyword evidence="1" id="KW-0472">Membrane</keyword>
<dbReference type="RefSeq" id="WP_151971279.1">
    <property type="nucleotide sequence ID" value="NZ_AP019860.1"/>
</dbReference>
<accession>A0A5S9ISC0</accession>
<keyword evidence="1" id="KW-0812">Transmembrane</keyword>
<evidence type="ECO:0000313" key="3">
    <source>
        <dbReference type="Proteomes" id="UP000326354"/>
    </source>
</evidence>
<dbReference type="KEGG" id="uam:UABAM_05656"/>
<sequence length="170" mass="19768">MKEKSIEEYVEENIQEGDVAFVHVDGENRSCEVFQVTTDHYSLLSKTHPQLYGFLVAQGQKIQKIRIPVSVYLFITILCLAINFGYSYYIDDTILRHFRGGSSVFIWGLSLFALMAIEMKMQARYIRAIRPQIEKRIEECGLTKSIVWETLSENKWTTTIKKVIVDDYAR</sequence>
<evidence type="ECO:0000313" key="2">
    <source>
        <dbReference type="EMBL" id="BBM87253.1"/>
    </source>
</evidence>
<reference evidence="2 3" key="1">
    <citation type="submission" date="2019-08" db="EMBL/GenBank/DDBJ databases">
        <title>Complete genome sequence of Candidatus Uab amorphum.</title>
        <authorList>
            <person name="Shiratori T."/>
            <person name="Suzuki S."/>
            <person name="Kakizawa Y."/>
            <person name="Ishida K."/>
        </authorList>
    </citation>
    <scope>NUCLEOTIDE SEQUENCE [LARGE SCALE GENOMIC DNA]</scope>
    <source>
        <strain evidence="2 3">SRT547</strain>
    </source>
</reference>
<name>A0A5S9ISC0_UABAM</name>
<protein>
    <submittedName>
        <fullName evidence="2">Uncharacterized protein</fullName>
    </submittedName>
</protein>
<keyword evidence="1" id="KW-1133">Transmembrane helix</keyword>
<keyword evidence="3" id="KW-1185">Reference proteome</keyword>
<evidence type="ECO:0000256" key="1">
    <source>
        <dbReference type="SAM" id="Phobius"/>
    </source>
</evidence>
<proteinExistence type="predicted"/>
<dbReference type="AlphaFoldDB" id="A0A5S9ISC0"/>
<feature type="transmembrane region" description="Helical" evidence="1">
    <location>
        <begin position="101"/>
        <end position="117"/>
    </location>
</feature>